<reference evidence="2 3" key="1">
    <citation type="journal article" date="2014" name="Nat. Commun.">
        <title>Klebsormidium flaccidum genome reveals primary factors for plant terrestrial adaptation.</title>
        <authorList>
            <person name="Hori K."/>
            <person name="Maruyama F."/>
            <person name="Fujisawa T."/>
            <person name="Togashi T."/>
            <person name="Yamamoto N."/>
            <person name="Seo M."/>
            <person name="Sato S."/>
            <person name="Yamada T."/>
            <person name="Mori H."/>
            <person name="Tajima N."/>
            <person name="Moriyama T."/>
            <person name="Ikeuchi M."/>
            <person name="Watanabe M."/>
            <person name="Wada H."/>
            <person name="Kobayashi K."/>
            <person name="Saito M."/>
            <person name="Masuda T."/>
            <person name="Sasaki-Sekimoto Y."/>
            <person name="Mashiguchi K."/>
            <person name="Awai K."/>
            <person name="Shimojima M."/>
            <person name="Masuda S."/>
            <person name="Iwai M."/>
            <person name="Nobusawa T."/>
            <person name="Narise T."/>
            <person name="Kondo S."/>
            <person name="Saito H."/>
            <person name="Sato R."/>
            <person name="Murakawa M."/>
            <person name="Ihara Y."/>
            <person name="Oshima-Yamada Y."/>
            <person name="Ohtaka K."/>
            <person name="Satoh M."/>
            <person name="Sonobe K."/>
            <person name="Ishii M."/>
            <person name="Ohtani R."/>
            <person name="Kanamori-Sato M."/>
            <person name="Honoki R."/>
            <person name="Miyazaki D."/>
            <person name="Mochizuki H."/>
            <person name="Umetsu J."/>
            <person name="Higashi K."/>
            <person name="Shibata D."/>
            <person name="Kamiya Y."/>
            <person name="Sato N."/>
            <person name="Nakamura Y."/>
            <person name="Tabata S."/>
            <person name="Ida S."/>
            <person name="Kurokawa K."/>
            <person name="Ohta H."/>
        </authorList>
    </citation>
    <scope>NUCLEOTIDE SEQUENCE [LARGE SCALE GENOMIC DNA]</scope>
    <source>
        <strain evidence="2 3">NIES-2285</strain>
    </source>
</reference>
<accession>A0A1Y1I0R4</accession>
<dbReference type="AlphaFoldDB" id="A0A1Y1I0R4"/>
<evidence type="ECO:0000313" key="2">
    <source>
        <dbReference type="EMBL" id="GAQ82377.1"/>
    </source>
</evidence>
<proteinExistence type="predicted"/>
<gene>
    <name evidence="2" type="ORF">KFL_001090250</name>
</gene>
<sequence length="81" mass="8690">MASGNYQQGKNWTSGGDGKGNATYSNGYGEKISNPSAYFDTVAKNSYGYNNSYSNGNGKGISNPGSYFKAVAEDRYGYNKK</sequence>
<evidence type="ECO:0000313" key="3">
    <source>
        <dbReference type="Proteomes" id="UP000054558"/>
    </source>
</evidence>
<keyword evidence="3" id="KW-1185">Reference proteome</keyword>
<organism evidence="2 3">
    <name type="scientific">Klebsormidium nitens</name>
    <name type="common">Green alga</name>
    <name type="synonym">Ulothrix nitens</name>
    <dbReference type="NCBI Taxonomy" id="105231"/>
    <lineage>
        <taxon>Eukaryota</taxon>
        <taxon>Viridiplantae</taxon>
        <taxon>Streptophyta</taxon>
        <taxon>Klebsormidiophyceae</taxon>
        <taxon>Klebsormidiales</taxon>
        <taxon>Klebsormidiaceae</taxon>
        <taxon>Klebsormidium</taxon>
    </lineage>
</organism>
<dbReference type="EMBL" id="DF237058">
    <property type="protein sequence ID" value="GAQ82377.1"/>
    <property type="molecule type" value="Genomic_DNA"/>
</dbReference>
<feature type="region of interest" description="Disordered" evidence="1">
    <location>
        <begin position="1"/>
        <end position="26"/>
    </location>
</feature>
<evidence type="ECO:0000256" key="1">
    <source>
        <dbReference type="SAM" id="MobiDB-lite"/>
    </source>
</evidence>
<protein>
    <submittedName>
        <fullName evidence="2">Uncharacterized protein</fullName>
    </submittedName>
</protein>
<feature type="compositionally biased region" description="Polar residues" evidence="1">
    <location>
        <begin position="1"/>
        <end position="14"/>
    </location>
</feature>
<name>A0A1Y1I0R4_KLENI</name>
<dbReference type="Proteomes" id="UP000054558">
    <property type="component" value="Unassembled WGS sequence"/>
</dbReference>